<protein>
    <submittedName>
        <fullName evidence="2">Uncharacterized protein</fullName>
    </submittedName>
</protein>
<evidence type="ECO:0000256" key="1">
    <source>
        <dbReference type="SAM" id="MobiDB-lite"/>
    </source>
</evidence>
<reference evidence="2" key="1">
    <citation type="submission" date="2020-11" db="EMBL/GenBank/DDBJ databases">
        <authorList>
            <person name="Tran Van P."/>
        </authorList>
    </citation>
    <scope>NUCLEOTIDE SEQUENCE</scope>
</reference>
<feature type="region of interest" description="Disordered" evidence="1">
    <location>
        <begin position="1"/>
        <end position="37"/>
    </location>
</feature>
<feature type="compositionally biased region" description="Polar residues" evidence="1">
    <location>
        <begin position="28"/>
        <end position="37"/>
    </location>
</feature>
<dbReference type="EMBL" id="OA575212">
    <property type="protein sequence ID" value="CAD7205454.1"/>
    <property type="molecule type" value="Genomic_DNA"/>
</dbReference>
<gene>
    <name evidence="2" type="ORF">TDIB3V08_LOCUS11606</name>
</gene>
<organism evidence="2">
    <name type="scientific">Timema douglasi</name>
    <name type="common">Walking stick</name>
    <dbReference type="NCBI Taxonomy" id="61478"/>
    <lineage>
        <taxon>Eukaryota</taxon>
        <taxon>Metazoa</taxon>
        <taxon>Ecdysozoa</taxon>
        <taxon>Arthropoda</taxon>
        <taxon>Hexapoda</taxon>
        <taxon>Insecta</taxon>
        <taxon>Pterygota</taxon>
        <taxon>Neoptera</taxon>
        <taxon>Polyneoptera</taxon>
        <taxon>Phasmatodea</taxon>
        <taxon>Timematodea</taxon>
        <taxon>Timematoidea</taxon>
        <taxon>Timematidae</taxon>
        <taxon>Timema</taxon>
    </lineage>
</organism>
<evidence type="ECO:0000313" key="2">
    <source>
        <dbReference type="EMBL" id="CAD7205454.1"/>
    </source>
</evidence>
<proteinExistence type="predicted"/>
<sequence>MPSQSGMWLTRMGSGPRAPTSRRRSDRSFSNTESNSRHVCQPLLYPDSSFNFRLSLFLIVFCTNIC</sequence>
<name>A0A7R8VVD6_TIMDO</name>
<accession>A0A7R8VVD6</accession>
<dbReference type="AlphaFoldDB" id="A0A7R8VVD6"/>